<dbReference type="PROSITE" id="PS50041">
    <property type="entry name" value="C_TYPE_LECTIN_2"/>
    <property type="match status" value="1"/>
</dbReference>
<organism evidence="4 5">
    <name type="scientific">Oikopleura dioica</name>
    <name type="common">Tunicate</name>
    <dbReference type="NCBI Taxonomy" id="34765"/>
    <lineage>
        <taxon>Eukaryota</taxon>
        <taxon>Metazoa</taxon>
        <taxon>Chordata</taxon>
        <taxon>Tunicata</taxon>
        <taxon>Appendicularia</taxon>
        <taxon>Copelata</taxon>
        <taxon>Oikopleuridae</taxon>
        <taxon>Oikopleura</taxon>
    </lineage>
</organism>
<dbReference type="PROSITE" id="PS00615">
    <property type="entry name" value="C_TYPE_LECTIN_1"/>
    <property type="match status" value="1"/>
</dbReference>
<protein>
    <submittedName>
        <fullName evidence="4">Oidioi.mRNA.OKI2018_I69.PAR.g9194.t1.cds</fullName>
    </submittedName>
</protein>
<keyword evidence="5" id="KW-1185">Reference proteome</keyword>
<dbReference type="InterPro" id="IPR016186">
    <property type="entry name" value="C-type_lectin-like/link_sf"/>
</dbReference>
<dbReference type="InterPro" id="IPR018378">
    <property type="entry name" value="C-type_lectin_CS"/>
</dbReference>
<dbReference type="EMBL" id="OU015568">
    <property type="protein sequence ID" value="CAG5079198.1"/>
    <property type="molecule type" value="Genomic_DNA"/>
</dbReference>
<dbReference type="InterPro" id="IPR001304">
    <property type="entry name" value="C-type_lectin-like"/>
</dbReference>
<evidence type="ECO:0000313" key="5">
    <source>
        <dbReference type="Proteomes" id="UP001158576"/>
    </source>
</evidence>
<dbReference type="Proteomes" id="UP001158576">
    <property type="component" value="Chromosome PAR"/>
</dbReference>
<proteinExistence type="predicted"/>
<gene>
    <name evidence="4" type="ORF">OKIOD_LOCUS752</name>
</gene>
<name>A0ABN7RQA7_OIKDI</name>
<evidence type="ECO:0000256" key="1">
    <source>
        <dbReference type="ARBA" id="ARBA00022734"/>
    </source>
</evidence>
<dbReference type="Pfam" id="PF00059">
    <property type="entry name" value="Lectin_C"/>
    <property type="match status" value="1"/>
</dbReference>
<evidence type="ECO:0000313" key="4">
    <source>
        <dbReference type="EMBL" id="CAG5079198.1"/>
    </source>
</evidence>
<dbReference type="InterPro" id="IPR016187">
    <property type="entry name" value="CTDL_fold"/>
</dbReference>
<accession>A0ABN7RQA7</accession>
<dbReference type="PANTHER" id="PTHR22799:SF6">
    <property type="entry name" value="C-TYPE LECTIN DOMAIN FAMILY 4 MEMBER M-LIKE"/>
    <property type="match status" value="1"/>
</dbReference>
<keyword evidence="2" id="KW-1015">Disulfide bond</keyword>
<dbReference type="InterPro" id="IPR051663">
    <property type="entry name" value="CLec_Tetranectin-domain"/>
</dbReference>
<dbReference type="Gene3D" id="3.10.100.10">
    <property type="entry name" value="Mannose-Binding Protein A, subunit A"/>
    <property type="match status" value="1"/>
</dbReference>
<evidence type="ECO:0000256" key="2">
    <source>
        <dbReference type="ARBA" id="ARBA00023157"/>
    </source>
</evidence>
<keyword evidence="1" id="KW-0430">Lectin</keyword>
<dbReference type="CDD" id="cd00037">
    <property type="entry name" value="CLECT"/>
    <property type="match status" value="1"/>
</dbReference>
<dbReference type="PANTHER" id="PTHR22799">
    <property type="entry name" value="TETRANECTIN-RELATED"/>
    <property type="match status" value="1"/>
</dbReference>
<sequence length="120" mass="13817">MTFTQARTKCNQYGSYLSYPRNDDDGIKLRGLLNEGRHASWIGADDIEKEGTWRNVKGEDLTYLPWSAGQPDNMRNQDCAWLGINRNTMKWDDRDCGNQLNYAVCHKSKITEGIKITSRK</sequence>
<dbReference type="SUPFAM" id="SSF56436">
    <property type="entry name" value="C-type lectin-like"/>
    <property type="match status" value="1"/>
</dbReference>
<feature type="domain" description="C-type lectin" evidence="3">
    <location>
        <begin position="1"/>
        <end position="102"/>
    </location>
</feature>
<evidence type="ECO:0000259" key="3">
    <source>
        <dbReference type="PROSITE" id="PS50041"/>
    </source>
</evidence>
<reference evidence="4 5" key="1">
    <citation type="submission" date="2021-04" db="EMBL/GenBank/DDBJ databases">
        <authorList>
            <person name="Bliznina A."/>
        </authorList>
    </citation>
    <scope>NUCLEOTIDE SEQUENCE [LARGE SCALE GENOMIC DNA]</scope>
</reference>